<dbReference type="PROSITE" id="PS51257">
    <property type="entry name" value="PROKAR_LIPOPROTEIN"/>
    <property type="match status" value="1"/>
</dbReference>
<comment type="caution">
    <text evidence="1">The sequence shown here is derived from an EMBL/GenBank/DDBJ whole genome shotgun (WGS) entry which is preliminary data.</text>
</comment>
<reference evidence="1 2" key="1">
    <citation type="submission" date="2018-12" db="EMBL/GenBank/DDBJ databases">
        <title>Vibrio sp. isolated from China Sea.</title>
        <authorList>
            <person name="Li Y."/>
        </authorList>
    </citation>
    <scope>NUCLEOTIDE SEQUENCE [LARGE SCALE GENOMIC DNA]</scope>
    <source>
        <strain evidence="1 2">BEI207</strain>
    </source>
</reference>
<keyword evidence="2" id="KW-1185">Reference proteome</keyword>
<evidence type="ECO:0008006" key="3">
    <source>
        <dbReference type="Google" id="ProtNLM"/>
    </source>
</evidence>
<organism evidence="1 2">
    <name type="scientific">Vibrio aquaticus</name>
    <dbReference type="NCBI Taxonomy" id="2496559"/>
    <lineage>
        <taxon>Bacteria</taxon>
        <taxon>Pseudomonadati</taxon>
        <taxon>Pseudomonadota</taxon>
        <taxon>Gammaproteobacteria</taxon>
        <taxon>Vibrionales</taxon>
        <taxon>Vibrionaceae</taxon>
        <taxon>Vibrio</taxon>
    </lineage>
</organism>
<evidence type="ECO:0000313" key="1">
    <source>
        <dbReference type="EMBL" id="RTZ18101.1"/>
    </source>
</evidence>
<protein>
    <recommendedName>
        <fullName evidence="3">Lipoprotein</fullName>
    </recommendedName>
</protein>
<dbReference type="RefSeq" id="WP_126572847.1">
    <property type="nucleotide sequence ID" value="NZ_RXZH01000001.1"/>
</dbReference>
<dbReference type="OrthoDB" id="5900690at2"/>
<evidence type="ECO:0000313" key="2">
    <source>
        <dbReference type="Proteomes" id="UP000268973"/>
    </source>
</evidence>
<name>A0A432D2F6_9VIBR</name>
<dbReference type="Proteomes" id="UP000268973">
    <property type="component" value="Unassembled WGS sequence"/>
</dbReference>
<dbReference type="AlphaFoldDB" id="A0A432D2F6"/>
<dbReference type="EMBL" id="RXZH01000001">
    <property type="protein sequence ID" value="RTZ18101.1"/>
    <property type="molecule type" value="Genomic_DNA"/>
</dbReference>
<accession>A0A432D2F6</accession>
<proteinExistence type="predicted"/>
<sequence>MMNRSVMILGLIGFTSLTLLGCSEQDAERMLNKQTYDFVGVYENQYNGDLLEFNNAQVTVIRPQGGNFTKSFQVDGNHLSIQMRNSSKEQREDIVMRIHGKNELLTCSVCAKYQLSPTWLKRLDYSLLESEMSKQSQ</sequence>
<gene>
    <name evidence="1" type="ORF">EJ063_04750</name>
</gene>